<dbReference type="GO" id="GO:0003700">
    <property type="term" value="F:DNA-binding transcription factor activity"/>
    <property type="evidence" value="ECO:0007669"/>
    <property type="project" value="InterPro"/>
</dbReference>
<dbReference type="SUPFAM" id="SSF46785">
    <property type="entry name" value="Winged helix' DNA-binding domain"/>
    <property type="match status" value="1"/>
</dbReference>
<dbReference type="EMBL" id="CP059491">
    <property type="protein sequence ID" value="QMT03207.1"/>
    <property type="molecule type" value="Genomic_DNA"/>
</dbReference>
<protein>
    <submittedName>
        <fullName evidence="6">GntR family transcriptional regulator</fullName>
    </submittedName>
</protein>
<dbReference type="InterPro" id="IPR028978">
    <property type="entry name" value="Chorismate_lyase_/UTRA_dom_sf"/>
</dbReference>
<gene>
    <name evidence="6" type="ORF">H1R19_08935</name>
</gene>
<evidence type="ECO:0000259" key="5">
    <source>
        <dbReference type="PROSITE" id="PS50949"/>
    </source>
</evidence>
<dbReference type="InterPro" id="IPR050679">
    <property type="entry name" value="Bact_HTH_transcr_reg"/>
</dbReference>
<feature type="domain" description="HTH gntR-type" evidence="5">
    <location>
        <begin position="22"/>
        <end position="89"/>
    </location>
</feature>
<evidence type="ECO:0000313" key="6">
    <source>
        <dbReference type="EMBL" id="QMT03207.1"/>
    </source>
</evidence>
<dbReference type="Pfam" id="PF07702">
    <property type="entry name" value="UTRA"/>
    <property type="match status" value="1"/>
</dbReference>
<dbReference type="InterPro" id="IPR036390">
    <property type="entry name" value="WH_DNA-bd_sf"/>
</dbReference>
<dbReference type="RefSeq" id="WP_188331521.1">
    <property type="nucleotide sequence ID" value="NZ_CP059491.1"/>
</dbReference>
<name>A0A7D7R4W8_9ACTN</name>
<dbReference type="Gene3D" id="3.40.1410.10">
    <property type="entry name" value="Chorismate lyase-like"/>
    <property type="match status" value="1"/>
</dbReference>
<dbReference type="PROSITE" id="PS50949">
    <property type="entry name" value="HTH_GNTR"/>
    <property type="match status" value="1"/>
</dbReference>
<dbReference type="InterPro" id="IPR000524">
    <property type="entry name" value="Tscrpt_reg_HTH_GntR"/>
</dbReference>
<dbReference type="Pfam" id="PF00392">
    <property type="entry name" value="GntR"/>
    <property type="match status" value="1"/>
</dbReference>
<dbReference type="InterPro" id="IPR036388">
    <property type="entry name" value="WH-like_DNA-bd_sf"/>
</dbReference>
<evidence type="ECO:0000313" key="7">
    <source>
        <dbReference type="Proteomes" id="UP000515663"/>
    </source>
</evidence>
<evidence type="ECO:0000256" key="1">
    <source>
        <dbReference type="ARBA" id="ARBA00023015"/>
    </source>
</evidence>
<sequence>MATPAEISRHPRMHGGSANGRHSSVRWVRDMLAASIRAGHLPESAQLAEDALVSELGASRGTVRLALRSLADEGLLVRRPRLGTIVHARHARLEIADTVDRSWQGPEISLQIIDQRTVPATAFLRSRLETEDRSVRLLDVLFRRRGEVIGIRTAYFSRDVTYDFGEYTGPISMASLSASHFRTPMTTVVTEVTAAAADARTSVLLGITENSPVLCRTQVFAGADGHPLQVSFDQYRSDRASFVTEPLGLASDPPVVADRTATR</sequence>
<feature type="region of interest" description="Disordered" evidence="4">
    <location>
        <begin position="1"/>
        <end position="21"/>
    </location>
</feature>
<dbReference type="PANTHER" id="PTHR44846:SF1">
    <property type="entry name" value="MANNOSYL-D-GLYCERATE TRANSPORT_METABOLISM SYSTEM REPRESSOR MNGR-RELATED"/>
    <property type="match status" value="1"/>
</dbReference>
<evidence type="ECO:0000256" key="4">
    <source>
        <dbReference type="SAM" id="MobiDB-lite"/>
    </source>
</evidence>
<keyword evidence="3" id="KW-0804">Transcription</keyword>
<dbReference type="SUPFAM" id="SSF64288">
    <property type="entry name" value="Chorismate lyase-like"/>
    <property type="match status" value="1"/>
</dbReference>
<dbReference type="GO" id="GO:0045892">
    <property type="term" value="P:negative regulation of DNA-templated transcription"/>
    <property type="evidence" value="ECO:0007669"/>
    <property type="project" value="TreeGrafter"/>
</dbReference>
<keyword evidence="7" id="KW-1185">Reference proteome</keyword>
<dbReference type="Proteomes" id="UP000515663">
    <property type="component" value="Chromosome"/>
</dbReference>
<dbReference type="InterPro" id="IPR011663">
    <property type="entry name" value="UTRA"/>
</dbReference>
<dbReference type="SMART" id="SM00345">
    <property type="entry name" value="HTH_GNTR"/>
    <property type="match status" value="1"/>
</dbReference>
<proteinExistence type="predicted"/>
<dbReference type="SMART" id="SM00866">
    <property type="entry name" value="UTRA"/>
    <property type="match status" value="1"/>
</dbReference>
<dbReference type="PANTHER" id="PTHR44846">
    <property type="entry name" value="MANNOSYL-D-GLYCERATE TRANSPORT/METABOLISM SYSTEM REPRESSOR MNGR-RELATED"/>
    <property type="match status" value="1"/>
</dbReference>
<organism evidence="6 7">
    <name type="scientific">Gordonia jinghuaiqii</name>
    <dbReference type="NCBI Taxonomy" id="2758710"/>
    <lineage>
        <taxon>Bacteria</taxon>
        <taxon>Bacillati</taxon>
        <taxon>Actinomycetota</taxon>
        <taxon>Actinomycetes</taxon>
        <taxon>Mycobacteriales</taxon>
        <taxon>Gordoniaceae</taxon>
        <taxon>Gordonia</taxon>
    </lineage>
</organism>
<dbReference type="GO" id="GO:0003677">
    <property type="term" value="F:DNA binding"/>
    <property type="evidence" value="ECO:0007669"/>
    <property type="project" value="UniProtKB-KW"/>
</dbReference>
<dbReference type="AlphaFoldDB" id="A0A7D7R4W8"/>
<dbReference type="Gene3D" id="1.10.10.10">
    <property type="entry name" value="Winged helix-like DNA-binding domain superfamily/Winged helix DNA-binding domain"/>
    <property type="match status" value="1"/>
</dbReference>
<dbReference type="KEGG" id="gji:H1R19_08935"/>
<evidence type="ECO:0000256" key="3">
    <source>
        <dbReference type="ARBA" id="ARBA00023163"/>
    </source>
</evidence>
<reference evidence="7" key="1">
    <citation type="submission" date="2020-07" db="EMBL/GenBank/DDBJ databases">
        <title>novel species isolated from the respiratory tract of Marmot.</title>
        <authorList>
            <person name="Zhang G."/>
        </authorList>
    </citation>
    <scope>NUCLEOTIDE SEQUENCE [LARGE SCALE GENOMIC DNA]</scope>
    <source>
        <strain evidence="7">686</strain>
    </source>
</reference>
<accession>A0A7D7R4W8</accession>
<keyword evidence="1" id="KW-0805">Transcription regulation</keyword>
<evidence type="ECO:0000256" key="2">
    <source>
        <dbReference type="ARBA" id="ARBA00023125"/>
    </source>
</evidence>
<keyword evidence="2" id="KW-0238">DNA-binding</keyword>